<evidence type="ECO:0000313" key="2">
    <source>
        <dbReference type="EMBL" id="SEI41281.1"/>
    </source>
</evidence>
<accession>A0A1H6QC30</accession>
<sequence length="99" mass="11175">MTKKQNPFTITTKTQYAIPRFSYKSAIFIQGGLLLFTLLDLYLFPANKIALTLTLSISLALLTGIARYFIDTKRGICLVFYRNMGIIFGLSISVLIFLL</sequence>
<organism evidence="2 3">
    <name type="scientific">Sharpea azabuensis</name>
    <dbReference type="NCBI Taxonomy" id="322505"/>
    <lineage>
        <taxon>Bacteria</taxon>
        <taxon>Bacillati</taxon>
        <taxon>Bacillota</taxon>
        <taxon>Erysipelotrichia</taxon>
        <taxon>Erysipelotrichales</taxon>
        <taxon>Coprobacillaceae</taxon>
        <taxon>Sharpea</taxon>
    </lineage>
</organism>
<feature type="transmembrane region" description="Helical" evidence="1">
    <location>
        <begin position="21"/>
        <end position="43"/>
    </location>
</feature>
<keyword evidence="1" id="KW-0472">Membrane</keyword>
<dbReference type="STRING" id="322505.SAMN04487836_11617"/>
<evidence type="ECO:0000256" key="1">
    <source>
        <dbReference type="SAM" id="Phobius"/>
    </source>
</evidence>
<dbReference type="RefSeq" id="WP_074731164.1">
    <property type="nucleotide sequence ID" value="NZ_FNYK01000003.1"/>
</dbReference>
<protein>
    <submittedName>
        <fullName evidence="2">Uncharacterized protein</fullName>
    </submittedName>
</protein>
<dbReference type="Proteomes" id="UP000183028">
    <property type="component" value="Unassembled WGS sequence"/>
</dbReference>
<feature type="transmembrane region" description="Helical" evidence="1">
    <location>
        <begin position="79"/>
        <end position="98"/>
    </location>
</feature>
<dbReference type="AlphaFoldDB" id="A0A1H6QC30"/>
<proteinExistence type="predicted"/>
<keyword evidence="1" id="KW-1133">Transmembrane helix</keyword>
<feature type="transmembrane region" description="Helical" evidence="1">
    <location>
        <begin position="49"/>
        <end position="70"/>
    </location>
</feature>
<name>A0A1H6QC30_9FIRM</name>
<dbReference type="EMBL" id="FNYK01000003">
    <property type="protein sequence ID" value="SEI41281.1"/>
    <property type="molecule type" value="Genomic_DNA"/>
</dbReference>
<reference evidence="3" key="1">
    <citation type="submission" date="2016-10" db="EMBL/GenBank/DDBJ databases">
        <authorList>
            <person name="Varghese N."/>
        </authorList>
    </citation>
    <scope>NUCLEOTIDE SEQUENCE [LARGE SCALE GENOMIC DNA]</scope>
    <source>
        <strain evidence="3">DSM 20406</strain>
    </source>
</reference>
<gene>
    <name evidence="2" type="ORF">SAMN04487834_100315</name>
</gene>
<keyword evidence="1" id="KW-0812">Transmembrane</keyword>
<evidence type="ECO:0000313" key="3">
    <source>
        <dbReference type="Proteomes" id="UP000183028"/>
    </source>
</evidence>
<keyword evidence="3" id="KW-1185">Reference proteome</keyword>